<keyword evidence="1" id="KW-0732">Signal</keyword>
<evidence type="ECO:0000256" key="1">
    <source>
        <dbReference type="SAM" id="SignalP"/>
    </source>
</evidence>
<proteinExistence type="predicted"/>
<dbReference type="InterPro" id="IPR025975">
    <property type="entry name" value="Polysacc_lyase"/>
</dbReference>
<dbReference type="Gene3D" id="2.60.120.200">
    <property type="match status" value="1"/>
</dbReference>
<evidence type="ECO:0000313" key="3">
    <source>
        <dbReference type="Proteomes" id="UP000228531"/>
    </source>
</evidence>
<keyword evidence="2" id="KW-0456">Lyase</keyword>
<name>A0A2M8WK12_9RHOB</name>
<feature type="chain" id="PRO_5014663714" evidence="1">
    <location>
        <begin position="19"/>
        <end position="292"/>
    </location>
</feature>
<gene>
    <name evidence="2" type="ORF">BC777_0099</name>
</gene>
<dbReference type="RefSeq" id="WP_100366218.1">
    <property type="nucleotide sequence ID" value="NZ_PGTY01000001.1"/>
</dbReference>
<protein>
    <submittedName>
        <fullName evidence="2">Polysaccharide lyase-like protein</fullName>
    </submittedName>
</protein>
<dbReference type="OrthoDB" id="118830at2"/>
<organism evidence="2 3">
    <name type="scientific">Yoonia maricola</name>
    <dbReference type="NCBI Taxonomy" id="420999"/>
    <lineage>
        <taxon>Bacteria</taxon>
        <taxon>Pseudomonadati</taxon>
        <taxon>Pseudomonadota</taxon>
        <taxon>Alphaproteobacteria</taxon>
        <taxon>Rhodobacterales</taxon>
        <taxon>Paracoccaceae</taxon>
        <taxon>Yoonia</taxon>
    </lineage>
</organism>
<sequence>MKTTLFAMILPIALSACMTDTGTVSRNADVPLGHYRALTHHEHGFRYSADGEPVRAGQVSERFELRDGDCGGSDCTNPRYRSEVGVNRERTQARIGENIWYGWSFYNDNIQSYPSNISLMNVFGQWKMGGDNPPSIKLVQIGRGEAYRGGNRSHDVVIQMDDANEGLNWGERRNWGIVCRLFSIDQARGRWTDIVINTNFSMGNDGYLRVWINGIQRCNYSGPITVITDTSLYPGPNFRRGIYGSFTSRWDRLQPTTPKPTMIAYYDEFRVGRSRQDVDIRLIEQAGLPPVD</sequence>
<accession>A0A2M8WK12</accession>
<dbReference type="Pfam" id="PF14099">
    <property type="entry name" value="Polysacc_lyase"/>
    <property type="match status" value="1"/>
</dbReference>
<dbReference type="GO" id="GO:0016829">
    <property type="term" value="F:lyase activity"/>
    <property type="evidence" value="ECO:0007669"/>
    <property type="project" value="UniProtKB-KW"/>
</dbReference>
<keyword evidence="3" id="KW-1185">Reference proteome</keyword>
<dbReference type="PROSITE" id="PS51257">
    <property type="entry name" value="PROKAR_LIPOPROTEIN"/>
    <property type="match status" value="1"/>
</dbReference>
<comment type="caution">
    <text evidence="2">The sequence shown here is derived from an EMBL/GenBank/DDBJ whole genome shotgun (WGS) entry which is preliminary data.</text>
</comment>
<dbReference type="AlphaFoldDB" id="A0A2M8WK12"/>
<dbReference type="Proteomes" id="UP000228531">
    <property type="component" value="Unassembled WGS sequence"/>
</dbReference>
<dbReference type="EMBL" id="PGTY01000001">
    <property type="protein sequence ID" value="PJI91275.1"/>
    <property type="molecule type" value="Genomic_DNA"/>
</dbReference>
<reference evidence="2 3" key="1">
    <citation type="submission" date="2017-11" db="EMBL/GenBank/DDBJ databases">
        <title>Genomic Encyclopedia of Archaeal and Bacterial Type Strains, Phase II (KMG-II): From Individual Species to Whole Genera.</title>
        <authorList>
            <person name="Goeker M."/>
        </authorList>
    </citation>
    <scope>NUCLEOTIDE SEQUENCE [LARGE SCALE GENOMIC DNA]</scope>
    <source>
        <strain evidence="2 3">DSM 29128</strain>
    </source>
</reference>
<feature type="signal peptide" evidence="1">
    <location>
        <begin position="1"/>
        <end position="18"/>
    </location>
</feature>
<evidence type="ECO:0000313" key="2">
    <source>
        <dbReference type="EMBL" id="PJI91275.1"/>
    </source>
</evidence>